<evidence type="ECO:0000259" key="2">
    <source>
        <dbReference type="Pfam" id="PF00296"/>
    </source>
</evidence>
<evidence type="ECO:0000313" key="3">
    <source>
        <dbReference type="EMBL" id="MBA2888714.1"/>
    </source>
</evidence>
<protein>
    <submittedName>
        <fullName evidence="3">Putative F420-dependent oxidoreductase</fullName>
    </submittedName>
</protein>
<reference evidence="3 4" key="1">
    <citation type="submission" date="2020-07" db="EMBL/GenBank/DDBJ databases">
        <title>Genomic Encyclopedia of Type Strains, Phase IV (KMG-IV): sequencing the most valuable type-strain genomes for metagenomic binning, comparative biology and taxonomic classification.</title>
        <authorList>
            <person name="Goeker M."/>
        </authorList>
    </citation>
    <scope>NUCLEOTIDE SEQUENCE [LARGE SCALE GENOMIC DNA]</scope>
    <source>
        <strain evidence="3 4">DSM 45533</strain>
    </source>
</reference>
<dbReference type="PANTHER" id="PTHR43244">
    <property type="match status" value="1"/>
</dbReference>
<evidence type="ECO:0000256" key="1">
    <source>
        <dbReference type="ARBA" id="ARBA00023002"/>
    </source>
</evidence>
<dbReference type="EMBL" id="JACDUR010000001">
    <property type="protein sequence ID" value="MBA2888714.1"/>
    <property type="molecule type" value="Genomic_DNA"/>
</dbReference>
<accession>A0A7W0HME8</accession>
<dbReference type="PANTHER" id="PTHR43244:SF1">
    <property type="entry name" value="5,10-METHYLENETETRAHYDROMETHANOPTERIN REDUCTASE"/>
    <property type="match status" value="1"/>
</dbReference>
<name>A0A7W0HME8_9ACTN</name>
<dbReference type="InterPro" id="IPR036661">
    <property type="entry name" value="Luciferase-like_sf"/>
</dbReference>
<evidence type="ECO:0000313" key="4">
    <source>
        <dbReference type="Proteomes" id="UP000530928"/>
    </source>
</evidence>
<dbReference type="AlphaFoldDB" id="A0A7W0HME8"/>
<dbReference type="Pfam" id="PF00296">
    <property type="entry name" value="Bac_luciferase"/>
    <property type="match status" value="1"/>
</dbReference>
<feature type="domain" description="Luciferase-like" evidence="2">
    <location>
        <begin position="16"/>
        <end position="208"/>
    </location>
</feature>
<dbReference type="InterPro" id="IPR050564">
    <property type="entry name" value="F420-G6PD/mer"/>
</dbReference>
<sequence>MRLGVTMFATDRSISITRLARAVEERGLCSLYLPEHTHMPVATPHTPGQPDVPEPYKRTLDPLVALAAAAAVTERITLGTGILLAAQREPLVTAKAIATLDHLAPGRVAVGVGFGWNAPEVEHHGVPYAERRDVARRHMLAMKALWSQEQASSESFGPTYSWPKPTVMPPIYLGGAAGPKLFAHVAEYGDGWIPIGAKGIKAALPAFRDTCGDKRIIPFGSLPTPDKLEYFATLGIEEVVANVPSGTADEVLPVLDTLAAIISPYVETRPASR</sequence>
<dbReference type="RefSeq" id="WP_181606987.1">
    <property type="nucleotide sequence ID" value="NZ_BAABAM010000001.1"/>
</dbReference>
<dbReference type="InterPro" id="IPR011251">
    <property type="entry name" value="Luciferase-like_dom"/>
</dbReference>
<proteinExistence type="predicted"/>
<dbReference type="GO" id="GO:0016705">
    <property type="term" value="F:oxidoreductase activity, acting on paired donors, with incorporation or reduction of molecular oxygen"/>
    <property type="evidence" value="ECO:0007669"/>
    <property type="project" value="InterPro"/>
</dbReference>
<organism evidence="3 4">
    <name type="scientific">Nonomuraea soli</name>
    <dbReference type="NCBI Taxonomy" id="1032476"/>
    <lineage>
        <taxon>Bacteria</taxon>
        <taxon>Bacillati</taxon>
        <taxon>Actinomycetota</taxon>
        <taxon>Actinomycetes</taxon>
        <taxon>Streptosporangiales</taxon>
        <taxon>Streptosporangiaceae</taxon>
        <taxon>Nonomuraea</taxon>
    </lineage>
</organism>
<gene>
    <name evidence="3" type="ORF">HNR30_000049</name>
</gene>
<dbReference type="Gene3D" id="3.20.20.30">
    <property type="entry name" value="Luciferase-like domain"/>
    <property type="match status" value="1"/>
</dbReference>
<dbReference type="CDD" id="cd01097">
    <property type="entry name" value="Tetrahydromethanopterin_reductase"/>
    <property type="match status" value="1"/>
</dbReference>
<comment type="caution">
    <text evidence="3">The sequence shown here is derived from an EMBL/GenBank/DDBJ whole genome shotgun (WGS) entry which is preliminary data.</text>
</comment>
<dbReference type="NCBIfam" id="TIGR03619">
    <property type="entry name" value="F420_Rv2161c"/>
    <property type="match status" value="1"/>
</dbReference>
<dbReference type="SUPFAM" id="SSF51679">
    <property type="entry name" value="Bacterial luciferase-like"/>
    <property type="match status" value="1"/>
</dbReference>
<keyword evidence="1" id="KW-0560">Oxidoreductase</keyword>
<dbReference type="InterPro" id="IPR019921">
    <property type="entry name" value="Lucif-like_OxRdtase_Rv2161c"/>
</dbReference>
<keyword evidence="4" id="KW-1185">Reference proteome</keyword>
<dbReference type="Proteomes" id="UP000530928">
    <property type="component" value="Unassembled WGS sequence"/>
</dbReference>